<sequence>MNLTKETIEKAVSWWAGKLIDSQPHSNGDLGFSSVVECFLADAARQDVTLDQLNVFKKALGKRIEEAAKESVLSVVMECDYRPCRILAESADEAGISTANFPFKTAMFLSEKEGAVVKDGYGASWVRI</sequence>
<reference evidence="1 2" key="1">
    <citation type="submission" date="2010-03" db="EMBL/GenBank/DDBJ databases">
        <title>The genome sequence of Faecalibacterium prausnitzii SL3/3.</title>
        <authorList>
            <consortium name="metaHIT consortium -- http://www.metahit.eu/"/>
            <person name="Pajon A."/>
            <person name="Turner K."/>
            <person name="Parkhill J."/>
            <person name="Duncan S."/>
            <person name="Flint H."/>
        </authorList>
    </citation>
    <scope>NUCLEOTIDE SEQUENCE [LARGE SCALE GENOMIC DNA]</scope>
    <source>
        <strain evidence="1 2">SL3/3</strain>
    </source>
</reference>
<dbReference type="KEGG" id="fpa:FPR_26660"/>
<evidence type="ECO:0000313" key="1">
    <source>
        <dbReference type="EMBL" id="CBL02791.1"/>
    </source>
</evidence>
<dbReference type="HOGENOM" id="CLU_1956330_0_0_9"/>
<name>D4K5D2_9FIRM</name>
<dbReference type="Proteomes" id="UP000007059">
    <property type="component" value="Chromosome"/>
</dbReference>
<dbReference type="RefSeq" id="WP_015538248.1">
    <property type="nucleotide sequence ID" value="NC_021020.1"/>
</dbReference>
<evidence type="ECO:0000313" key="2">
    <source>
        <dbReference type="Proteomes" id="UP000007059"/>
    </source>
</evidence>
<dbReference type="AlphaFoldDB" id="D4K5D2"/>
<reference evidence="1 2" key="2">
    <citation type="submission" date="2010-03" db="EMBL/GenBank/DDBJ databases">
        <authorList>
            <person name="Pajon A."/>
        </authorList>
    </citation>
    <scope>NUCLEOTIDE SEQUENCE [LARGE SCALE GENOMIC DNA]</scope>
    <source>
        <strain evidence="1 2">SL3/3</strain>
    </source>
</reference>
<accession>D4K5D2</accession>
<dbReference type="EMBL" id="FP929046">
    <property type="protein sequence ID" value="CBL02791.1"/>
    <property type="molecule type" value="Genomic_DNA"/>
</dbReference>
<gene>
    <name evidence="1" type="ORF">FPR_26660</name>
</gene>
<proteinExistence type="predicted"/>
<protein>
    <submittedName>
        <fullName evidence="1">Uncharacterized protein</fullName>
    </submittedName>
</protein>
<organism evidence="1 2">
    <name type="scientific">Faecalibacterium prausnitzii SL3/3</name>
    <dbReference type="NCBI Taxonomy" id="657322"/>
    <lineage>
        <taxon>Bacteria</taxon>
        <taxon>Bacillati</taxon>
        <taxon>Bacillota</taxon>
        <taxon>Clostridia</taxon>
        <taxon>Eubacteriales</taxon>
        <taxon>Oscillospiraceae</taxon>
        <taxon>Faecalibacterium</taxon>
    </lineage>
</organism>